<keyword evidence="3" id="KW-1185">Reference proteome</keyword>
<dbReference type="AlphaFoldDB" id="A0A1V6UE58"/>
<feature type="compositionally biased region" description="Polar residues" evidence="1">
    <location>
        <begin position="19"/>
        <end position="28"/>
    </location>
</feature>
<reference evidence="3" key="1">
    <citation type="journal article" date="2017" name="Nat. Microbiol.">
        <title>Global analysis of biosynthetic gene clusters reveals vast potential of secondary metabolite production in Penicillium species.</title>
        <authorList>
            <person name="Nielsen J.C."/>
            <person name="Grijseels S."/>
            <person name="Prigent S."/>
            <person name="Ji B."/>
            <person name="Dainat J."/>
            <person name="Nielsen K.F."/>
            <person name="Frisvad J.C."/>
            <person name="Workman M."/>
            <person name="Nielsen J."/>
        </authorList>
    </citation>
    <scope>NUCLEOTIDE SEQUENCE [LARGE SCALE GENOMIC DNA]</scope>
    <source>
        <strain evidence="3">IBT 31321</strain>
    </source>
</reference>
<name>A0A1V6UE58_9EURO</name>
<evidence type="ECO:0000256" key="1">
    <source>
        <dbReference type="SAM" id="MobiDB-lite"/>
    </source>
</evidence>
<gene>
    <name evidence="2" type="ORF">PENCOP_c011G05020</name>
</gene>
<dbReference type="EMBL" id="MDDG01000011">
    <property type="protein sequence ID" value="OQE36736.1"/>
    <property type="molecule type" value="Genomic_DNA"/>
</dbReference>
<dbReference type="STRING" id="36646.A0A1V6UE58"/>
<evidence type="ECO:0000313" key="2">
    <source>
        <dbReference type="EMBL" id="OQE36736.1"/>
    </source>
</evidence>
<accession>A0A1V6UE58</accession>
<dbReference type="Proteomes" id="UP000191500">
    <property type="component" value="Unassembled WGS sequence"/>
</dbReference>
<organism evidence="2 3">
    <name type="scientific">Penicillium coprophilum</name>
    <dbReference type="NCBI Taxonomy" id="36646"/>
    <lineage>
        <taxon>Eukaryota</taxon>
        <taxon>Fungi</taxon>
        <taxon>Dikarya</taxon>
        <taxon>Ascomycota</taxon>
        <taxon>Pezizomycotina</taxon>
        <taxon>Eurotiomycetes</taxon>
        <taxon>Eurotiomycetidae</taxon>
        <taxon>Eurotiales</taxon>
        <taxon>Aspergillaceae</taxon>
        <taxon>Penicillium</taxon>
    </lineage>
</organism>
<feature type="region of interest" description="Disordered" evidence="1">
    <location>
        <begin position="155"/>
        <end position="192"/>
    </location>
</feature>
<sequence>MGRPRRAAAQKPAGHYALTSATRVQKVSATPVRKQRKKKSQSEEDAMSLDTAVAGPSRKSRKKKDHSEEDAMSLDTVPAGPSGRQHKGKGRSEGDTMGTDMPPQPKKDRKGKGRSEDNPAPVGADTQASAPVYDPSPEPLDPAALALDLKNSYEGKLPLPAPRPERQTRWRQPATNPIERFEDTPKGWNHDEPDLDPNDLESQITRCHERISDNIMIHQFQFKLQELLRKQTYRNEMMALEPPGLSWPVVQRLKSLRGMLEWLGSKGDEYESAANVAGLIEAYQSGKLKCNAGLVTYWSHGVQLCEPRPFRWDECDLLSAEHDGQKGFWVEGLHGPGVNQQRLQWLTHEDLTVAARFTGNMNMCLKLHDLPGRLSRCTELSFIDDTGASIMQINRSDLMQLLSMNVDNQGNLPPNPTILGVSNLSFANGHASFFTCVRLEVNMWDPVTNTWLSPIWHPVPVVLYDDIFGPPELRLNGPWPRHRMYTASAPGQDCQTYFSDQHPTNMNVPTASVLDMNKSYPNPPLLSTPDWWVL</sequence>
<proteinExistence type="predicted"/>
<evidence type="ECO:0000313" key="3">
    <source>
        <dbReference type="Proteomes" id="UP000191500"/>
    </source>
</evidence>
<comment type="caution">
    <text evidence="2">The sequence shown here is derived from an EMBL/GenBank/DDBJ whole genome shotgun (WGS) entry which is preliminary data.</text>
</comment>
<protein>
    <submittedName>
        <fullName evidence="2">Uncharacterized protein</fullName>
    </submittedName>
</protein>
<feature type="region of interest" description="Disordered" evidence="1">
    <location>
        <begin position="1"/>
        <end position="143"/>
    </location>
</feature>
<feature type="compositionally biased region" description="Basic and acidic residues" evidence="1">
    <location>
        <begin position="179"/>
        <end position="192"/>
    </location>
</feature>